<proteinExistence type="predicted"/>
<dbReference type="Gene3D" id="1.20.5.4130">
    <property type="match status" value="1"/>
</dbReference>
<dbReference type="AlphaFoldDB" id="A0AA88DG93"/>
<evidence type="ECO:0000256" key="2">
    <source>
        <dbReference type="ARBA" id="ARBA00022741"/>
    </source>
</evidence>
<dbReference type="Pfam" id="PF00931">
    <property type="entry name" value="NB-ARC"/>
    <property type="match status" value="1"/>
</dbReference>
<keyword evidence="7" id="KW-1185">Reference proteome</keyword>
<evidence type="ECO:0000256" key="1">
    <source>
        <dbReference type="ARBA" id="ARBA00022737"/>
    </source>
</evidence>
<dbReference type="SUPFAM" id="SSF52540">
    <property type="entry name" value="P-loop containing nucleoside triphosphate hydrolases"/>
    <property type="match status" value="1"/>
</dbReference>
<dbReference type="InterPro" id="IPR038005">
    <property type="entry name" value="RX-like_CC"/>
</dbReference>
<gene>
    <name evidence="6" type="ORF">TIFTF001_023450</name>
</gene>
<feature type="domain" description="Disease resistance N-terminal" evidence="5">
    <location>
        <begin position="5"/>
        <end position="96"/>
    </location>
</feature>
<comment type="caution">
    <text evidence="6">The sequence shown here is derived from an EMBL/GenBank/DDBJ whole genome shotgun (WGS) entry which is preliminary data.</text>
</comment>
<dbReference type="GO" id="GO:0043531">
    <property type="term" value="F:ADP binding"/>
    <property type="evidence" value="ECO:0007669"/>
    <property type="project" value="InterPro"/>
</dbReference>
<evidence type="ECO:0000256" key="3">
    <source>
        <dbReference type="ARBA" id="ARBA00022821"/>
    </source>
</evidence>
<reference evidence="6" key="1">
    <citation type="submission" date="2023-07" db="EMBL/GenBank/DDBJ databases">
        <title>draft genome sequence of fig (Ficus carica).</title>
        <authorList>
            <person name="Takahashi T."/>
            <person name="Nishimura K."/>
        </authorList>
    </citation>
    <scope>NUCLEOTIDE SEQUENCE</scope>
</reference>
<dbReference type="PANTHER" id="PTHR19338:SF32">
    <property type="entry name" value="OS06G0287500 PROTEIN"/>
    <property type="match status" value="1"/>
</dbReference>
<evidence type="ECO:0000259" key="4">
    <source>
        <dbReference type="Pfam" id="PF00931"/>
    </source>
</evidence>
<dbReference type="CDD" id="cd14798">
    <property type="entry name" value="RX-CC_like"/>
    <property type="match status" value="1"/>
</dbReference>
<evidence type="ECO:0000313" key="6">
    <source>
        <dbReference type="EMBL" id="GMN54327.1"/>
    </source>
</evidence>
<dbReference type="Pfam" id="PF18052">
    <property type="entry name" value="Rx_N"/>
    <property type="match status" value="1"/>
</dbReference>
<keyword evidence="1" id="KW-0677">Repeat</keyword>
<evidence type="ECO:0000313" key="7">
    <source>
        <dbReference type="Proteomes" id="UP001187192"/>
    </source>
</evidence>
<dbReference type="EMBL" id="BTGU01000050">
    <property type="protein sequence ID" value="GMN54327.1"/>
    <property type="molecule type" value="Genomic_DNA"/>
</dbReference>
<name>A0AA88DG93_FICCA</name>
<keyword evidence="3" id="KW-0611">Plant defense</keyword>
<feature type="domain" description="NB-ARC" evidence="4">
    <location>
        <begin position="108"/>
        <end position="179"/>
    </location>
</feature>
<dbReference type="GO" id="GO:0006952">
    <property type="term" value="P:defense response"/>
    <property type="evidence" value="ECO:0007669"/>
    <property type="project" value="UniProtKB-KW"/>
</dbReference>
<dbReference type="PANTHER" id="PTHR19338">
    <property type="entry name" value="TRANSLOCASE OF INNER MITOCHONDRIAL MEMBRANE 13 HOMOLOG"/>
    <property type="match status" value="1"/>
</dbReference>
<dbReference type="Proteomes" id="UP001187192">
    <property type="component" value="Unassembled WGS sequence"/>
</dbReference>
<keyword evidence="2" id="KW-0547">Nucleotide-binding</keyword>
<accession>A0AA88DG93</accession>
<evidence type="ECO:0000259" key="5">
    <source>
        <dbReference type="Pfam" id="PF18052"/>
    </source>
</evidence>
<dbReference type="InterPro" id="IPR041118">
    <property type="entry name" value="Rx_N"/>
</dbReference>
<sequence length="210" mass="23802">MAETAVRLIIDGLVPLLTEEANLLSGVHREVEDIKHELESIVAFLKNADRRADVERNNIDNGIRVWVKELREAAFKIEDTTDEYTHFIAQQRHSKRRDGLIARMENESARLSVISLVGTGGLGKTTLANQIYVHAKGHFDCHAWVEVTQSYYKHPPPSTFKLQATPVASLKRCEAELKEVLLEEKVLRRTLEVRGLSGSTEHFGKIYELC</sequence>
<dbReference type="InterPro" id="IPR027417">
    <property type="entry name" value="P-loop_NTPase"/>
</dbReference>
<protein>
    <submittedName>
        <fullName evidence="6">Uncharacterized protein</fullName>
    </submittedName>
</protein>
<organism evidence="6 7">
    <name type="scientific">Ficus carica</name>
    <name type="common">Common fig</name>
    <dbReference type="NCBI Taxonomy" id="3494"/>
    <lineage>
        <taxon>Eukaryota</taxon>
        <taxon>Viridiplantae</taxon>
        <taxon>Streptophyta</taxon>
        <taxon>Embryophyta</taxon>
        <taxon>Tracheophyta</taxon>
        <taxon>Spermatophyta</taxon>
        <taxon>Magnoliopsida</taxon>
        <taxon>eudicotyledons</taxon>
        <taxon>Gunneridae</taxon>
        <taxon>Pentapetalae</taxon>
        <taxon>rosids</taxon>
        <taxon>fabids</taxon>
        <taxon>Rosales</taxon>
        <taxon>Moraceae</taxon>
        <taxon>Ficeae</taxon>
        <taxon>Ficus</taxon>
    </lineage>
</organism>
<dbReference type="InterPro" id="IPR002182">
    <property type="entry name" value="NB-ARC"/>
</dbReference>